<dbReference type="PANTHER" id="PTHR30290:SF10">
    <property type="entry name" value="PERIPLASMIC OLIGOPEPTIDE-BINDING PROTEIN-RELATED"/>
    <property type="match status" value="1"/>
</dbReference>
<gene>
    <name evidence="7" type="ORF">PRZ01_10390</name>
</gene>
<evidence type="ECO:0000256" key="4">
    <source>
        <dbReference type="ARBA" id="ARBA00022729"/>
    </source>
</evidence>
<evidence type="ECO:0000313" key="7">
    <source>
        <dbReference type="EMBL" id="MDC8785599.1"/>
    </source>
</evidence>
<keyword evidence="3" id="KW-0813">Transport</keyword>
<evidence type="ECO:0000313" key="8">
    <source>
        <dbReference type="Proteomes" id="UP001219862"/>
    </source>
</evidence>
<dbReference type="PIRSF" id="PIRSF002741">
    <property type="entry name" value="MppA"/>
    <property type="match status" value="1"/>
</dbReference>
<dbReference type="InterPro" id="IPR000914">
    <property type="entry name" value="SBP_5_dom"/>
</dbReference>
<evidence type="ECO:0000256" key="3">
    <source>
        <dbReference type="ARBA" id="ARBA00022448"/>
    </source>
</evidence>
<evidence type="ECO:0000256" key="2">
    <source>
        <dbReference type="ARBA" id="ARBA00005695"/>
    </source>
</evidence>
<keyword evidence="8" id="KW-1185">Reference proteome</keyword>
<dbReference type="SUPFAM" id="SSF53850">
    <property type="entry name" value="Periplasmic binding protein-like II"/>
    <property type="match status" value="1"/>
</dbReference>
<dbReference type="InterPro" id="IPR030678">
    <property type="entry name" value="Peptide/Ni-bd"/>
</dbReference>
<evidence type="ECO:0000259" key="6">
    <source>
        <dbReference type="Pfam" id="PF00496"/>
    </source>
</evidence>
<keyword evidence="4 5" id="KW-0732">Signal</keyword>
<dbReference type="Gene3D" id="3.40.190.10">
    <property type="entry name" value="Periplasmic binding protein-like II"/>
    <property type="match status" value="1"/>
</dbReference>
<comment type="caution">
    <text evidence="7">The sequence shown here is derived from an EMBL/GenBank/DDBJ whole genome shotgun (WGS) entry which is preliminary data.</text>
</comment>
<evidence type="ECO:0000256" key="1">
    <source>
        <dbReference type="ARBA" id="ARBA00004196"/>
    </source>
</evidence>
<organism evidence="7 8">
    <name type="scientific">Roseateles koreensis</name>
    <dbReference type="NCBI Taxonomy" id="2987526"/>
    <lineage>
        <taxon>Bacteria</taxon>
        <taxon>Pseudomonadati</taxon>
        <taxon>Pseudomonadota</taxon>
        <taxon>Betaproteobacteria</taxon>
        <taxon>Burkholderiales</taxon>
        <taxon>Sphaerotilaceae</taxon>
        <taxon>Roseateles</taxon>
    </lineage>
</organism>
<comment type="similarity">
    <text evidence="2">Belongs to the bacterial solute-binding protein 5 family.</text>
</comment>
<sequence length="637" mass="71998">MCGPGAIRATPFRSLAKAWVLVSALASASWAFAAEPAASSAGVGANNHSAQSAKVLRYAFQIAETGFDPAQISDDYSRTITPHIFEALYAYDYLAMPVKVIPLTAAGLPEIANDFKTWTIHLKPGIYFVDDPAFHAAHDTNSTNSARRLKPGERRELTAEDYVYSLKRFADPTINAPLYANVEELGIQGLLALRKQAMAAKRALNYDTPIEGLKALDRYTLQIKLNQPRPRLLETLAASDLYGAVAREVVEFYGDRIMEHPVGTGPFVLSQWRRSSFIVLEKNPAYRERYYEADPAPGDAEGQAMLAHFKGRRIPMIDRVEISIIEESQPRWLSFLNSEHDLSFIVPPEFINIALPGNKLAPNLAQRGMKLQRTLTPDEAFTFFNMEDPVVGGYTPDKVALRRAISLGLDVEREIRQVRRGQAVLAQSHVVPHTSGYDPAYRSEMSLYDPARANALLDTYGYVDRDGDGWRDMPDGSPLVLEVATQPDSLSRQYDELWQRSFNALKIKVRFFPGKWPEQMKAARAGKLMLWMMGNAANSSDGQEALQYLYGPQAGNQNISRFRLKEFDNLYERMQVIPDSPERDALFLQAKRLQAAYMPIKTHVHRYRNDLTQPWLIGYRRPVFRSEFWHFVDIEKK</sequence>
<feature type="signal peptide" evidence="5">
    <location>
        <begin position="1"/>
        <end position="33"/>
    </location>
</feature>
<proteinExistence type="inferred from homology"/>
<dbReference type="PANTHER" id="PTHR30290">
    <property type="entry name" value="PERIPLASMIC BINDING COMPONENT OF ABC TRANSPORTER"/>
    <property type="match status" value="1"/>
</dbReference>
<accession>A0ABT5KRT7</accession>
<dbReference type="Gene3D" id="3.10.105.10">
    <property type="entry name" value="Dipeptide-binding Protein, Domain 3"/>
    <property type="match status" value="1"/>
</dbReference>
<name>A0ABT5KRT7_9BURK</name>
<protein>
    <submittedName>
        <fullName evidence="7">ABC transporter substrate-binding protein</fullName>
    </submittedName>
</protein>
<dbReference type="Proteomes" id="UP001219862">
    <property type="component" value="Unassembled WGS sequence"/>
</dbReference>
<dbReference type="InterPro" id="IPR039424">
    <property type="entry name" value="SBP_5"/>
</dbReference>
<feature type="chain" id="PRO_5045368560" evidence="5">
    <location>
        <begin position="34"/>
        <end position="637"/>
    </location>
</feature>
<dbReference type="Pfam" id="PF00496">
    <property type="entry name" value="SBP_bac_5"/>
    <property type="match status" value="1"/>
</dbReference>
<reference evidence="7 8" key="1">
    <citation type="submission" date="2022-10" db="EMBL/GenBank/DDBJ databases">
        <title>paucibacter sp. hw8 Genome sequencing.</title>
        <authorList>
            <person name="Park S."/>
        </authorList>
    </citation>
    <scope>NUCLEOTIDE SEQUENCE [LARGE SCALE GENOMIC DNA]</scope>
    <source>
        <strain evidence="8">hw8</strain>
    </source>
</reference>
<feature type="domain" description="Solute-binding protein family 5" evidence="6">
    <location>
        <begin position="99"/>
        <end position="556"/>
    </location>
</feature>
<comment type="subcellular location">
    <subcellularLocation>
        <location evidence="1">Cell envelope</location>
    </subcellularLocation>
</comment>
<dbReference type="EMBL" id="JAQQXS010000008">
    <property type="protein sequence ID" value="MDC8785599.1"/>
    <property type="molecule type" value="Genomic_DNA"/>
</dbReference>
<evidence type="ECO:0000256" key="5">
    <source>
        <dbReference type="SAM" id="SignalP"/>
    </source>
</evidence>